<name>A0A6J4RNG0_9ACTN</name>
<feature type="non-terminal residue" evidence="2">
    <location>
        <position position="1"/>
    </location>
</feature>
<feature type="region of interest" description="Disordered" evidence="1">
    <location>
        <begin position="84"/>
        <end position="136"/>
    </location>
</feature>
<sequence length="318" mass="34929">GPLHRPPTALDLRAALRGQRAHLRRLQHPSERRPGSAARRSQPEPRRDRGDQPAVRPRQAALRAVLQLHEGPGPSLRLPALVHQRRAGARPHPRPPPGHHPARQRRGVHLAARRPLDRDDLGGPPRLDHRPRLDGPRARRDLRAGLLARPDLALPLLRGPGEVPALPGLGRVRQRHELPRARPGDDHALARPLDGVRGDLRAAASLQPARGAVGGLHPHGAGQGPVRAAGDLPARRALGGHPDRHHPRHRRRRAARRRDPHGERLQRPRDRPAGVRRHRARGSGHNPGHRALPGPRRVADDPPGGHHLRLPRPAGALL</sequence>
<evidence type="ECO:0000313" key="2">
    <source>
        <dbReference type="EMBL" id="CAA9473782.1"/>
    </source>
</evidence>
<feature type="compositionally biased region" description="Basic and acidic residues" evidence="1">
    <location>
        <begin position="260"/>
        <end position="273"/>
    </location>
</feature>
<feature type="compositionally biased region" description="Basic and acidic residues" evidence="1">
    <location>
        <begin position="41"/>
        <end position="51"/>
    </location>
</feature>
<feature type="compositionally biased region" description="Basic and acidic residues" evidence="1">
    <location>
        <begin position="114"/>
        <end position="136"/>
    </location>
</feature>
<feature type="compositionally biased region" description="Basic residues" evidence="1">
    <location>
        <begin position="243"/>
        <end position="259"/>
    </location>
</feature>
<proteinExistence type="predicted"/>
<feature type="region of interest" description="Disordered" evidence="1">
    <location>
        <begin position="22"/>
        <end position="60"/>
    </location>
</feature>
<evidence type="ECO:0000256" key="1">
    <source>
        <dbReference type="SAM" id="MobiDB-lite"/>
    </source>
</evidence>
<feature type="compositionally biased region" description="Basic residues" evidence="1">
    <location>
        <begin position="84"/>
        <end position="93"/>
    </location>
</feature>
<organism evidence="2">
    <name type="scientific">uncultured Solirubrobacteraceae bacterium</name>
    <dbReference type="NCBI Taxonomy" id="1162706"/>
    <lineage>
        <taxon>Bacteria</taxon>
        <taxon>Bacillati</taxon>
        <taxon>Actinomycetota</taxon>
        <taxon>Thermoleophilia</taxon>
        <taxon>Solirubrobacterales</taxon>
        <taxon>Solirubrobacteraceae</taxon>
        <taxon>environmental samples</taxon>
    </lineage>
</organism>
<dbReference type="EMBL" id="CADCVS010000059">
    <property type="protein sequence ID" value="CAA9473782.1"/>
    <property type="molecule type" value="Genomic_DNA"/>
</dbReference>
<accession>A0A6J4RNG0</accession>
<reference evidence="2" key="1">
    <citation type="submission" date="2020-02" db="EMBL/GenBank/DDBJ databases">
        <authorList>
            <person name="Meier V. D."/>
        </authorList>
    </citation>
    <scope>NUCLEOTIDE SEQUENCE</scope>
    <source>
        <strain evidence="2">AVDCRST_MAG30</strain>
    </source>
</reference>
<gene>
    <name evidence="2" type="ORF">AVDCRST_MAG30-298</name>
</gene>
<dbReference type="AlphaFoldDB" id="A0A6J4RNG0"/>
<feature type="region of interest" description="Disordered" evidence="1">
    <location>
        <begin position="211"/>
        <end position="318"/>
    </location>
</feature>
<protein>
    <submittedName>
        <fullName evidence="2">Dipeptide transport system permease protein DppB</fullName>
    </submittedName>
</protein>
<feature type="non-terminal residue" evidence="2">
    <location>
        <position position="318"/>
    </location>
</feature>
<feature type="compositionally biased region" description="Basic residues" evidence="1">
    <location>
        <begin position="100"/>
        <end position="112"/>
    </location>
</feature>